<evidence type="ECO:0000313" key="3">
    <source>
        <dbReference type="Proteomes" id="UP001515480"/>
    </source>
</evidence>
<sequence length="68" mass="7522">MGVVQPQDDTQNSTAGWQERRNMALEALEFKLEECPEDRVAEKEKLEDEAGCADGSELGERNGERGAP</sequence>
<name>A0AB34JVG4_PRYPA</name>
<dbReference type="Proteomes" id="UP001515480">
    <property type="component" value="Unassembled WGS sequence"/>
</dbReference>
<feature type="compositionally biased region" description="Polar residues" evidence="1">
    <location>
        <begin position="7"/>
        <end position="16"/>
    </location>
</feature>
<reference evidence="2 3" key="1">
    <citation type="journal article" date="2024" name="Science">
        <title>Giant polyketide synthase enzymes in the biosynthesis of giant marine polyether toxins.</title>
        <authorList>
            <person name="Fallon T.R."/>
            <person name="Shende V.V."/>
            <person name="Wierzbicki I.H."/>
            <person name="Pendleton A.L."/>
            <person name="Watervoot N.F."/>
            <person name="Auber R.P."/>
            <person name="Gonzalez D.J."/>
            <person name="Wisecaver J.H."/>
            <person name="Moore B.S."/>
        </authorList>
    </citation>
    <scope>NUCLEOTIDE SEQUENCE [LARGE SCALE GENOMIC DNA]</scope>
    <source>
        <strain evidence="2 3">12B1</strain>
    </source>
</reference>
<evidence type="ECO:0000313" key="2">
    <source>
        <dbReference type="EMBL" id="KAL1526274.1"/>
    </source>
</evidence>
<evidence type="ECO:0000256" key="1">
    <source>
        <dbReference type="SAM" id="MobiDB-lite"/>
    </source>
</evidence>
<feature type="compositionally biased region" description="Basic and acidic residues" evidence="1">
    <location>
        <begin position="38"/>
        <end position="48"/>
    </location>
</feature>
<gene>
    <name evidence="2" type="ORF">AB1Y20_014992</name>
</gene>
<feature type="region of interest" description="Disordered" evidence="1">
    <location>
        <begin position="38"/>
        <end position="68"/>
    </location>
</feature>
<dbReference type="EMBL" id="JBGBPQ010000003">
    <property type="protein sequence ID" value="KAL1526274.1"/>
    <property type="molecule type" value="Genomic_DNA"/>
</dbReference>
<proteinExistence type="predicted"/>
<protein>
    <submittedName>
        <fullName evidence="2">Uncharacterized protein</fullName>
    </submittedName>
</protein>
<accession>A0AB34JVG4</accession>
<comment type="caution">
    <text evidence="2">The sequence shown here is derived from an EMBL/GenBank/DDBJ whole genome shotgun (WGS) entry which is preliminary data.</text>
</comment>
<keyword evidence="3" id="KW-1185">Reference proteome</keyword>
<feature type="region of interest" description="Disordered" evidence="1">
    <location>
        <begin position="1"/>
        <end position="20"/>
    </location>
</feature>
<feature type="compositionally biased region" description="Basic and acidic residues" evidence="1">
    <location>
        <begin position="58"/>
        <end position="68"/>
    </location>
</feature>
<organism evidence="2 3">
    <name type="scientific">Prymnesium parvum</name>
    <name type="common">Toxic golden alga</name>
    <dbReference type="NCBI Taxonomy" id="97485"/>
    <lineage>
        <taxon>Eukaryota</taxon>
        <taxon>Haptista</taxon>
        <taxon>Haptophyta</taxon>
        <taxon>Prymnesiophyceae</taxon>
        <taxon>Prymnesiales</taxon>
        <taxon>Prymnesiaceae</taxon>
        <taxon>Prymnesium</taxon>
    </lineage>
</organism>
<dbReference type="AlphaFoldDB" id="A0AB34JVG4"/>